<dbReference type="GO" id="GO:0004540">
    <property type="term" value="F:RNA nuclease activity"/>
    <property type="evidence" value="ECO:0007669"/>
    <property type="project" value="InterPro"/>
</dbReference>
<dbReference type="Gene3D" id="3.40.50.1010">
    <property type="entry name" value="5'-nuclease"/>
    <property type="match status" value="1"/>
</dbReference>
<evidence type="ECO:0000313" key="5">
    <source>
        <dbReference type="Proteomes" id="UP000000440"/>
    </source>
</evidence>
<dbReference type="Proteomes" id="UP000000440">
    <property type="component" value="Chromosome"/>
</dbReference>
<gene>
    <name evidence="4" type="ordered locus">tll2424</name>
</gene>
<dbReference type="AlphaFoldDB" id="Q8DG99"/>
<feature type="transmembrane region" description="Helical" evidence="2">
    <location>
        <begin position="5"/>
        <end position="23"/>
    </location>
</feature>
<sequence>MKPELWFVAPISAIALGGIATLIQPQQPLAALLGSGIGALAAAPLIEKNQRRSDRLLQEIHTFLASSPETTELKTLLLQELEQQRRQLTDLEQHLHETLRPIRNELAQPLETLKDNLRDTSPLSAQQLEPLIEAIHAQSAALQTIQTLLQRPQPPANTLKTAVLYDIENLVFNQGQRLDPAKVNELVSLDKILESIKSTIDLGEIAIKRAYGNWQNKTLQALNDQLKRSQIQPVSVYGHNRDQRNAADIQLALDAIDLIHHYPDINTFVLISGDGGFGSIALRLRDYGKTVIGCAYWNAASLSFQKVCHQFIFLENPFIDSPPTTNGRNGTPFLGQSNPAKTTSQASPLLASPLPIEPLNYDQIPVSAIGQRETEKLLELLSYYTSDPAKSQELVDGIIFDTVFLDIKSVLPQLDPLRFGFLKPSGWVAYLADQHQLPICVAVNSQLGKAVLCWRNKLPEHCTVHTHEPQSIHTVSIYRAIFAHDVAGDPLLTNVGHWLIAHRPRNMASRKMTNAIFEQMSTEGQSMSETGIKRAIANYVKAGILTRTLSASGDTLTLNPAVKDFSSLVIEFQTRFRQAVEERLSRIGETINEQVFAQAVPLQPLQLPTKSSEKAPDPPS</sequence>
<dbReference type="EnsemblBacteria" id="BAC09976">
    <property type="protein sequence ID" value="BAC09976"/>
    <property type="gene ID" value="BAC09976"/>
</dbReference>
<dbReference type="PATRIC" id="fig|197221.4.peg.2547"/>
<dbReference type="eggNOG" id="COG1432">
    <property type="taxonomic scope" value="Bacteria"/>
</dbReference>
<evidence type="ECO:0000256" key="1">
    <source>
        <dbReference type="SAM" id="MobiDB-lite"/>
    </source>
</evidence>
<dbReference type="InterPro" id="IPR021139">
    <property type="entry name" value="NYN"/>
</dbReference>
<feature type="domain" description="NYN" evidence="3">
    <location>
        <begin position="160"/>
        <end position="315"/>
    </location>
</feature>
<dbReference type="Pfam" id="PF01936">
    <property type="entry name" value="NYN"/>
    <property type="match status" value="1"/>
</dbReference>
<protein>
    <submittedName>
        <fullName evidence="4">Tll2424 protein</fullName>
    </submittedName>
</protein>
<feature type="region of interest" description="Disordered" evidence="1">
    <location>
        <begin position="323"/>
        <end position="346"/>
    </location>
</feature>
<organism evidence="4 5">
    <name type="scientific">Thermosynechococcus vestitus (strain NIES-2133 / IAM M-273 / BP-1)</name>
    <dbReference type="NCBI Taxonomy" id="197221"/>
    <lineage>
        <taxon>Bacteria</taxon>
        <taxon>Bacillati</taxon>
        <taxon>Cyanobacteriota</taxon>
        <taxon>Cyanophyceae</taxon>
        <taxon>Acaryochloridales</taxon>
        <taxon>Thermosynechococcaceae</taxon>
        <taxon>Thermosynechococcus</taxon>
    </lineage>
</organism>
<dbReference type="PANTHER" id="PTHR35811:SF1">
    <property type="entry name" value="HTH OST-TYPE DOMAIN-CONTAINING PROTEIN"/>
    <property type="match status" value="1"/>
</dbReference>
<dbReference type="CDD" id="cd11297">
    <property type="entry name" value="PIN_LabA-like_N_1"/>
    <property type="match status" value="1"/>
</dbReference>
<evidence type="ECO:0000256" key="2">
    <source>
        <dbReference type="SAM" id="Phobius"/>
    </source>
</evidence>
<keyword evidence="2" id="KW-0812">Transmembrane</keyword>
<evidence type="ECO:0000313" key="4">
    <source>
        <dbReference type="EMBL" id="BAC09976.1"/>
    </source>
</evidence>
<keyword evidence="5" id="KW-1185">Reference proteome</keyword>
<accession>Q8DG99</accession>
<keyword evidence="2" id="KW-0472">Membrane</keyword>
<name>Q8DG99_THEVB</name>
<dbReference type="KEGG" id="tel:tll2424"/>
<keyword evidence="2" id="KW-1133">Transmembrane helix</keyword>
<reference evidence="4 5" key="1">
    <citation type="journal article" date="2002" name="DNA Res.">
        <title>Complete genome structure of the thermophilic cyanobacterium Thermosynechococcus elongatus BP-1.</title>
        <authorList>
            <person name="Nakamura Y."/>
            <person name="Kaneko T."/>
            <person name="Sato S."/>
            <person name="Ikeuchi M."/>
            <person name="Katoh H."/>
            <person name="Sasamoto S."/>
            <person name="Watanabe A."/>
            <person name="Iriguchi M."/>
            <person name="Kawashima K."/>
            <person name="Kimura T."/>
            <person name="Kishida Y."/>
            <person name="Kiyokawa C."/>
            <person name="Kohara M."/>
            <person name="Matsumoto M."/>
            <person name="Matsuno A."/>
            <person name="Nakazaki N."/>
            <person name="Shimpo S."/>
            <person name="Sugimoto M."/>
            <person name="Takeuchi C."/>
            <person name="Yamada M."/>
            <person name="Tabata S."/>
        </authorList>
    </citation>
    <scope>NUCLEOTIDE SEQUENCE [LARGE SCALE GENOMIC DNA]</scope>
    <source>
        <strain evidence="5">IAM M-273 / NIES-2133 / BP-1</strain>
    </source>
</reference>
<dbReference type="EMBL" id="BA000039">
    <property type="protein sequence ID" value="BAC09976.1"/>
    <property type="molecule type" value="Genomic_DNA"/>
</dbReference>
<proteinExistence type="predicted"/>
<evidence type="ECO:0000259" key="3">
    <source>
        <dbReference type="Pfam" id="PF01936"/>
    </source>
</evidence>
<dbReference type="STRING" id="197221.gene:10749044"/>
<dbReference type="PANTHER" id="PTHR35811">
    <property type="entry name" value="SLR1870 PROTEIN"/>
    <property type="match status" value="1"/>
</dbReference>
<dbReference type="RefSeq" id="WP_011058256.1">
    <property type="nucleotide sequence ID" value="NC_004113.1"/>
</dbReference>